<sequence>MIFDGQSLEQDCVLETIKRKSWLWLDSYVKQFKYSFFEYWHSNEPTAMPQMVMKREEIKGSRDMDIKSCM</sequence>
<dbReference type="Gramene" id="KRH20443">
    <property type="protein sequence ID" value="KRH20443"/>
    <property type="gene ID" value="GLYMA_13G178900"/>
</dbReference>
<protein>
    <submittedName>
        <fullName evidence="1 2">Uncharacterized protein</fullName>
    </submittedName>
</protein>
<reference evidence="1" key="3">
    <citation type="submission" date="2018-07" db="EMBL/GenBank/DDBJ databases">
        <title>WGS assembly of Glycine max.</title>
        <authorList>
            <person name="Schmutz J."/>
            <person name="Cannon S."/>
            <person name="Schlueter J."/>
            <person name="Ma J."/>
            <person name="Mitros T."/>
            <person name="Nelson W."/>
            <person name="Hyten D."/>
            <person name="Song Q."/>
            <person name="Thelen J."/>
            <person name="Cheng J."/>
            <person name="Xu D."/>
            <person name="Hellsten U."/>
            <person name="May G."/>
            <person name="Yu Y."/>
            <person name="Sakurai T."/>
            <person name="Umezawa T."/>
            <person name="Bhattacharyya M."/>
            <person name="Sandhu D."/>
            <person name="Valliyodan B."/>
            <person name="Lindquist E."/>
            <person name="Peto M."/>
            <person name="Grant D."/>
            <person name="Shu S."/>
            <person name="Goodstein D."/>
            <person name="Barry K."/>
            <person name="Futrell-Griggs M."/>
            <person name="Abernathy B."/>
            <person name="Du J."/>
            <person name="Tian Z."/>
            <person name="Zhu L."/>
            <person name="Gill N."/>
            <person name="Joshi T."/>
            <person name="Libault M."/>
            <person name="Sethuraman A."/>
            <person name="Zhang X."/>
            <person name="Shinozaki K."/>
            <person name="Nguyen H."/>
            <person name="Wing R."/>
            <person name="Cregan P."/>
            <person name="Specht J."/>
            <person name="Grimwood J."/>
            <person name="Rokhsar D."/>
            <person name="Stacey G."/>
            <person name="Shoemaker R."/>
            <person name="Jackson S."/>
        </authorList>
    </citation>
    <scope>NUCLEOTIDE SEQUENCE</scope>
    <source>
        <tissue evidence="1">Callus</tissue>
    </source>
</reference>
<dbReference type="InParanoid" id="A0A0R0H028"/>
<dbReference type="SMR" id="A0A0R0H028"/>
<gene>
    <name evidence="1" type="ORF">GLYMA_13G178900</name>
</gene>
<evidence type="ECO:0000313" key="1">
    <source>
        <dbReference type="EMBL" id="KRH20443.1"/>
    </source>
</evidence>
<dbReference type="EMBL" id="CM000846">
    <property type="protein sequence ID" value="KRH20443.1"/>
    <property type="molecule type" value="Genomic_DNA"/>
</dbReference>
<evidence type="ECO:0000313" key="3">
    <source>
        <dbReference type="Proteomes" id="UP000008827"/>
    </source>
</evidence>
<evidence type="ECO:0000313" key="2">
    <source>
        <dbReference type="EnsemblPlants" id="KRH20443"/>
    </source>
</evidence>
<dbReference type="Proteomes" id="UP000008827">
    <property type="component" value="Chromosome 13"/>
</dbReference>
<name>A0A0R0H028_SOYBN</name>
<dbReference type="AlphaFoldDB" id="A0A0R0H028"/>
<proteinExistence type="predicted"/>
<reference evidence="2" key="2">
    <citation type="submission" date="2018-02" db="UniProtKB">
        <authorList>
            <consortium name="EnsemblPlants"/>
        </authorList>
    </citation>
    <scope>IDENTIFICATION</scope>
    <source>
        <strain evidence="2">Williams 82</strain>
    </source>
</reference>
<accession>A0A0R0H028</accession>
<organism evidence="1">
    <name type="scientific">Glycine max</name>
    <name type="common">Soybean</name>
    <name type="synonym">Glycine hispida</name>
    <dbReference type="NCBI Taxonomy" id="3847"/>
    <lineage>
        <taxon>Eukaryota</taxon>
        <taxon>Viridiplantae</taxon>
        <taxon>Streptophyta</taxon>
        <taxon>Embryophyta</taxon>
        <taxon>Tracheophyta</taxon>
        <taxon>Spermatophyta</taxon>
        <taxon>Magnoliopsida</taxon>
        <taxon>eudicotyledons</taxon>
        <taxon>Gunneridae</taxon>
        <taxon>Pentapetalae</taxon>
        <taxon>rosids</taxon>
        <taxon>fabids</taxon>
        <taxon>Fabales</taxon>
        <taxon>Fabaceae</taxon>
        <taxon>Papilionoideae</taxon>
        <taxon>50 kb inversion clade</taxon>
        <taxon>NPAAA clade</taxon>
        <taxon>indigoferoid/millettioid clade</taxon>
        <taxon>Phaseoleae</taxon>
        <taxon>Glycine</taxon>
        <taxon>Glycine subgen. Soja</taxon>
    </lineage>
</organism>
<keyword evidence="3" id="KW-1185">Reference proteome</keyword>
<dbReference type="EnsemblPlants" id="KRH20443">
    <property type="protein sequence ID" value="KRH20443"/>
    <property type="gene ID" value="GLYMA_13G178900"/>
</dbReference>
<reference evidence="1 2" key="1">
    <citation type="journal article" date="2010" name="Nature">
        <title>Genome sequence of the palaeopolyploid soybean.</title>
        <authorList>
            <person name="Schmutz J."/>
            <person name="Cannon S.B."/>
            <person name="Schlueter J."/>
            <person name="Ma J."/>
            <person name="Mitros T."/>
            <person name="Nelson W."/>
            <person name="Hyten D.L."/>
            <person name="Song Q."/>
            <person name="Thelen J.J."/>
            <person name="Cheng J."/>
            <person name="Xu D."/>
            <person name="Hellsten U."/>
            <person name="May G.D."/>
            <person name="Yu Y."/>
            <person name="Sakurai T."/>
            <person name="Umezawa T."/>
            <person name="Bhattacharyya M.K."/>
            <person name="Sandhu D."/>
            <person name="Valliyodan B."/>
            <person name="Lindquist E."/>
            <person name="Peto M."/>
            <person name="Grant D."/>
            <person name="Shu S."/>
            <person name="Goodstein D."/>
            <person name="Barry K."/>
            <person name="Futrell-Griggs M."/>
            <person name="Abernathy B."/>
            <person name="Du J."/>
            <person name="Tian Z."/>
            <person name="Zhu L."/>
            <person name="Gill N."/>
            <person name="Joshi T."/>
            <person name="Libault M."/>
            <person name="Sethuraman A."/>
            <person name="Zhang X.-C."/>
            <person name="Shinozaki K."/>
            <person name="Nguyen H.T."/>
            <person name="Wing R.A."/>
            <person name="Cregan P."/>
            <person name="Specht J."/>
            <person name="Grimwood J."/>
            <person name="Rokhsar D."/>
            <person name="Stacey G."/>
            <person name="Shoemaker R.C."/>
            <person name="Jackson S.A."/>
        </authorList>
    </citation>
    <scope>NUCLEOTIDE SEQUENCE</scope>
    <source>
        <strain evidence="2">cv. Williams 82</strain>
        <tissue evidence="1">Callus</tissue>
    </source>
</reference>